<sequence length="2520" mass="258481">MGVLTPQLREVVCNVAIRRATYEAPHDLAAAAVAFGRAGLTDPRVAAALLSAAVQPGSGASAAEVAALLRLCGVAKVYDHQAFAAAADLLLSRGVGDLRLAEVAAVVHAFAAGRHGHAMLLDALVLRGSSLVRELAYASGAAASQRGESDVIRELGNSVAELGSDASLLALAMLARGFRALQWGHEGLFRDLETASVRLFEEAAVKAQRPVRSPWAAKRAAAERPAVKQAPEGTVPVESVQLQSSHGHMLVSSLATLVESLSDDGSCVPGLLPVLQTWLPSLAPHAKSPELPALVRALAGVRHRDPRLLAALDQQAAELLATAIACQDQAGADLLEGVQSAGTQRGGGDGFVSEVSPAAALPWLAAFLDGAARQLAYPCSRTLAVLLGQGSGSGGTAGGSDRGLIPLQRLIDAAAARDADAEARGEWRILTPHVACVLVGALASAGHSTRSRRGKSAAAAVAALDQGDACHVFRAFLAASDAGVAEAFREELSSPLAGRLLAVANDAWQAAELGYALPRAQRMATAAAASPLQRLRGAGGVCAPRLLAESLGALGLPVFGACETPDGQFRVEQGVGLGGNMRSRRKAPSSVVGAPTWNPGESASSRSEWLTVAKEQPTEVLLDALLAPEAVTPQRLPVLLTLLESRTDLEAQLVAAGLARVAGVVVNSTTLQRLLPGGVLHDLLLRLLEEQAPDLTCADLLAGARLVAAWVPPVSVNAIAPAAAAVAAAAVARVLAGAEGGGATAVDGMAGKAEAAGATDLEVAALADALTRVQPWLAWLGTPEAEQALLGAEDWGDPDDVSGYALVGPGALAAAQDAVAELLLRVTSSGDAVTLHAVVMAAAAYGLEVPAEVARASDQGAAGRVVDEVLSPKHVHSMIASRLEPQQGSDQHVAFLRALLDCMVAQRQLQEQQQQGQSDRGGNRSSASELGAAATGQTGSVSSGSHLYAEVLLALGATASHLDWSALALSLQCATEAIEAGAGRHGGALDAVRQLLEAACTAAEAPDQGLKTGGSRVDRLFELTAAALRLQDIAAKDDPATAAAVSFLLSAVEAAPMEGVGVDAVARLLAAAATAAEAQRSAPGTAGQGATADVPSGDRANVATAPVVSVSLLDLLLRRLEESVNGTDAADPAEGPQSRRRLRKLPQLSYGQAVALLSATATATEETLQSAPSALASNSTPEIALQRRRRLADLRAGARIAFQALTPAVRHLDAPAAIRLLQLLVRANRVRIRPNNVQLLWALHERLRTLAPTLAPAAALDVLRGCVGLRWRPKVLIRELVVPVAAVLQLAADRVADGEGRGLPAIGAWTAAELHQALVLLGALQYSGPSAAPVVRLGIATLLRERSAGGARLSVGELSSLLWVCVATRYRGTNVLRPLMQQLLQVPPDDVPVAVASQAVWAAARLGIIGRRLQLWALDATKVSRKLSEAPPQSLSNLCWGLAKIGAKPSTTTVAIMLGLCVKRLQALRAHELTTSLFVLASWRAHFERPSHAAAVVQHVVATRGFFDGPAMCTMAWALQQLTASRRAAASSASAVTVGDGDGDASPEAPTLSGSLTGSAAVAAALDSAALAAFEERLLELMEAASQGTEPRIPDHQILRFLHACKASPVGGGGSHTPTRLIAEYSSSLRARLLRMGGGGLSNPAAAERRSRQLWAIAQSMHLAGLRDPELLACLEAAAELSQAVLLPGHLAGILNAMATLGHYPGWWARRGLLRRTGLALRSASVTESGLILEALATWRMELNAGTVAEAPPVSRRKASRERAAGDASAEAAEGQVRRAAADGQLKAGLEATEDEQAQEQGNGGAAAGEEQQGAAAKGRRPAPKVRGPSPQRLDLLRRVALARLTQLCAPSPQPPLVSPVSARPSPSLAAADAPAVGAAPNPAAPDPTPTAAPAASAAETSPTFPVAYSSMDGSMDGAASAAAPGEASAVGIDDAMRLLTSLAKLRWKCLPVEAALVRAASRLPVERRTRLPELTTLLWALASVRHDVPELLDDLQAALLGQPRQRPLAEEMAMLEAGGASAMAAAAAAAQAAAAAPAASQSAAAAQPATAAPLLPVQQRSPALEPALKRDGSRLLDIANGSVDSAAAEASPVAKVDGKDDGDDNARAASTASVDQVSDDAESASSAAAALRSTSGSGSSLLARPVKPATQAEAAPQAAAAAAPLDLAAAMAAAAASLNQRLDAHLDGPTGRGQLPTEPWKPADVFKALWACAKMNRHPGPQVLAAAERSWLMFTAAPQRDAVAGASGDGAGGPPPPPLHAVTGLLWALSVFRHHNGSFAQLLASQLAERLREPSEQAAVGKQALQLAACLLAAQADRSDSPLNTALTPEMRARLVAAWRGRLAARVARPLNRYQADLVSVLRKMGLTSAANVATPDGCAVVDVAVALMGPQGAAGTGGGGSGSAGAAPAAPRLIALELIGRHNSAANSPRLVGEAVLKYRLLQARGYMVVPVLCAEWDRISHQDVWTKMVYLQAKIDRRTGDSALGRPSSSQVAPPAAPTLVHAVSVAQGSADGADGR</sequence>
<dbReference type="EMBL" id="LSYV01000011">
    <property type="protein sequence ID" value="KXZ52205.1"/>
    <property type="molecule type" value="Genomic_DNA"/>
</dbReference>
<feature type="region of interest" description="Disordered" evidence="1">
    <location>
        <begin position="580"/>
        <end position="603"/>
    </location>
</feature>
<dbReference type="Proteomes" id="UP000075714">
    <property type="component" value="Unassembled WGS sequence"/>
</dbReference>
<evidence type="ECO:0000256" key="1">
    <source>
        <dbReference type="SAM" id="MobiDB-lite"/>
    </source>
</evidence>
<feature type="compositionally biased region" description="Low complexity" evidence="1">
    <location>
        <begin position="2124"/>
        <end position="2149"/>
    </location>
</feature>
<feature type="region of interest" description="Disordered" evidence="1">
    <location>
        <begin position="1077"/>
        <end position="1098"/>
    </location>
</feature>
<proteinExistence type="predicted"/>
<feature type="compositionally biased region" description="Low complexity" evidence="1">
    <location>
        <begin position="1859"/>
        <end position="1882"/>
    </location>
</feature>
<dbReference type="OrthoDB" id="552239at2759"/>
<gene>
    <name evidence="2" type="ORF">GPECTOR_10g836</name>
</gene>
<evidence type="ECO:0000313" key="3">
    <source>
        <dbReference type="Proteomes" id="UP000075714"/>
    </source>
</evidence>
<feature type="region of interest" description="Disordered" evidence="1">
    <location>
        <begin position="1750"/>
        <end position="1833"/>
    </location>
</feature>
<comment type="caution">
    <text evidence="2">The sequence shown here is derived from an EMBL/GenBank/DDBJ whole genome shotgun (WGS) entry which is preliminary data.</text>
</comment>
<feature type="compositionally biased region" description="Low complexity" evidence="1">
    <location>
        <begin position="1892"/>
        <end position="1901"/>
    </location>
</feature>
<feature type="region of interest" description="Disordered" evidence="1">
    <location>
        <begin position="2088"/>
        <end position="2149"/>
    </location>
</feature>
<name>A0A150GQU6_GONPE</name>
<feature type="compositionally biased region" description="Low complexity" evidence="1">
    <location>
        <begin position="910"/>
        <end position="926"/>
    </location>
</feature>
<feature type="compositionally biased region" description="Low complexity" evidence="1">
    <location>
        <begin position="1766"/>
        <end position="1775"/>
    </location>
</feature>
<keyword evidence="3" id="KW-1185">Reference proteome</keyword>
<feature type="compositionally biased region" description="Low complexity" evidence="1">
    <location>
        <begin position="1808"/>
        <end position="1817"/>
    </location>
</feature>
<feature type="region of interest" description="Disordered" evidence="1">
    <location>
        <begin position="910"/>
        <end position="942"/>
    </location>
</feature>
<accession>A0A150GQU6</accession>
<reference evidence="3" key="1">
    <citation type="journal article" date="2016" name="Nat. Commun.">
        <title>The Gonium pectorale genome demonstrates co-option of cell cycle regulation during the evolution of multicellularity.</title>
        <authorList>
            <person name="Hanschen E.R."/>
            <person name="Marriage T.N."/>
            <person name="Ferris P.J."/>
            <person name="Hamaji T."/>
            <person name="Toyoda A."/>
            <person name="Fujiyama A."/>
            <person name="Neme R."/>
            <person name="Noguchi H."/>
            <person name="Minakuchi Y."/>
            <person name="Suzuki M."/>
            <person name="Kawai-Toyooka H."/>
            <person name="Smith D.R."/>
            <person name="Sparks H."/>
            <person name="Anderson J."/>
            <person name="Bakaric R."/>
            <person name="Luria V."/>
            <person name="Karger A."/>
            <person name="Kirschner M.W."/>
            <person name="Durand P.M."/>
            <person name="Michod R.E."/>
            <person name="Nozaki H."/>
            <person name="Olson B.J."/>
        </authorList>
    </citation>
    <scope>NUCLEOTIDE SEQUENCE [LARGE SCALE GENOMIC DNA]</scope>
    <source>
        <strain evidence="3">NIES-2863</strain>
    </source>
</reference>
<evidence type="ECO:0000313" key="2">
    <source>
        <dbReference type="EMBL" id="KXZ52205.1"/>
    </source>
</evidence>
<organism evidence="2 3">
    <name type="scientific">Gonium pectorale</name>
    <name type="common">Green alga</name>
    <dbReference type="NCBI Taxonomy" id="33097"/>
    <lineage>
        <taxon>Eukaryota</taxon>
        <taxon>Viridiplantae</taxon>
        <taxon>Chlorophyta</taxon>
        <taxon>core chlorophytes</taxon>
        <taxon>Chlorophyceae</taxon>
        <taxon>CS clade</taxon>
        <taxon>Chlamydomonadales</taxon>
        <taxon>Volvocaceae</taxon>
        <taxon>Gonium</taxon>
    </lineage>
</organism>
<dbReference type="STRING" id="33097.A0A150GQU6"/>
<feature type="region of interest" description="Disordered" evidence="1">
    <location>
        <begin position="1850"/>
        <end position="1901"/>
    </location>
</feature>
<protein>
    <submittedName>
        <fullName evidence="2">Uncharacterized protein</fullName>
    </submittedName>
</protein>